<dbReference type="Pfam" id="PF00700">
    <property type="entry name" value="Flagellin_C"/>
    <property type="match status" value="1"/>
</dbReference>
<keyword evidence="5" id="KW-0282">Flagellum</keyword>
<feature type="domain" description="Flagellin C-terminal" evidence="4">
    <location>
        <begin position="4"/>
        <end position="76"/>
    </location>
</feature>
<dbReference type="PANTHER" id="PTHR42792:SF2">
    <property type="entry name" value="FLAGELLIN"/>
    <property type="match status" value="1"/>
</dbReference>
<proteinExistence type="inferred from homology"/>
<name>A0ABV7VTA7_9GAMM</name>
<evidence type="ECO:0000313" key="6">
    <source>
        <dbReference type="Proteomes" id="UP001595722"/>
    </source>
</evidence>
<keyword evidence="3" id="KW-0975">Bacterial flagellum</keyword>
<dbReference type="PANTHER" id="PTHR42792">
    <property type="entry name" value="FLAGELLIN"/>
    <property type="match status" value="1"/>
</dbReference>
<dbReference type="EMBL" id="JBHRYB010000008">
    <property type="protein sequence ID" value="MFC3680530.1"/>
    <property type="molecule type" value="Genomic_DNA"/>
</dbReference>
<evidence type="ECO:0000259" key="4">
    <source>
        <dbReference type="Pfam" id="PF00700"/>
    </source>
</evidence>
<evidence type="ECO:0000313" key="5">
    <source>
        <dbReference type="EMBL" id="MFC3680530.1"/>
    </source>
</evidence>
<accession>A0ABV7VTA7</accession>
<comment type="subcellular location">
    <subcellularLocation>
        <location evidence="1">Bacterial flagellum</location>
    </subcellularLocation>
</comment>
<comment type="caution">
    <text evidence="5">The sequence shown here is derived from an EMBL/GenBank/DDBJ whole genome shotgun (WGS) entry which is preliminary data.</text>
</comment>
<dbReference type="InterPro" id="IPR001492">
    <property type="entry name" value="Flagellin"/>
</dbReference>
<comment type="similarity">
    <text evidence="2">Belongs to the bacterial flagellin family.</text>
</comment>
<keyword evidence="5" id="KW-0966">Cell projection</keyword>
<dbReference type="Gene3D" id="1.20.1330.10">
    <property type="entry name" value="f41 fragment of flagellin, N-terminal domain"/>
    <property type="match status" value="1"/>
</dbReference>
<gene>
    <name evidence="5" type="ORF">ACFOMG_10525</name>
</gene>
<sequence length="77" mass="8405">MVDRRTELGAVSNRLDARVANLGKQQENNQAARSRIEDADLAKAVSEMIKGQIQQQAQISTRLQANASAESVLQLLS</sequence>
<dbReference type="SUPFAM" id="SSF64518">
    <property type="entry name" value="Phase 1 flagellin"/>
    <property type="match status" value="1"/>
</dbReference>
<dbReference type="RefSeq" id="WP_376866543.1">
    <property type="nucleotide sequence ID" value="NZ_JBHRYB010000008.1"/>
</dbReference>
<evidence type="ECO:0000256" key="2">
    <source>
        <dbReference type="ARBA" id="ARBA00005709"/>
    </source>
</evidence>
<reference evidence="6" key="1">
    <citation type="journal article" date="2019" name="Int. J. Syst. Evol. Microbiol.">
        <title>The Global Catalogue of Microorganisms (GCM) 10K type strain sequencing project: providing services to taxonomists for standard genome sequencing and annotation.</title>
        <authorList>
            <consortium name="The Broad Institute Genomics Platform"/>
            <consortium name="The Broad Institute Genome Sequencing Center for Infectious Disease"/>
            <person name="Wu L."/>
            <person name="Ma J."/>
        </authorList>
    </citation>
    <scope>NUCLEOTIDE SEQUENCE [LARGE SCALE GENOMIC DNA]</scope>
    <source>
        <strain evidence="6">KCTC 42424</strain>
    </source>
</reference>
<keyword evidence="6" id="KW-1185">Reference proteome</keyword>
<organism evidence="5 6">
    <name type="scientific">Bacterioplanoides pacificum</name>
    <dbReference type="NCBI Taxonomy" id="1171596"/>
    <lineage>
        <taxon>Bacteria</taxon>
        <taxon>Pseudomonadati</taxon>
        <taxon>Pseudomonadota</taxon>
        <taxon>Gammaproteobacteria</taxon>
        <taxon>Oceanospirillales</taxon>
        <taxon>Oceanospirillaceae</taxon>
        <taxon>Bacterioplanoides</taxon>
    </lineage>
</organism>
<evidence type="ECO:0000256" key="1">
    <source>
        <dbReference type="ARBA" id="ARBA00004365"/>
    </source>
</evidence>
<dbReference type="InterPro" id="IPR046358">
    <property type="entry name" value="Flagellin_C"/>
</dbReference>
<dbReference type="Proteomes" id="UP001595722">
    <property type="component" value="Unassembled WGS sequence"/>
</dbReference>
<protein>
    <submittedName>
        <fullName evidence="5">Flagellin</fullName>
    </submittedName>
</protein>
<evidence type="ECO:0000256" key="3">
    <source>
        <dbReference type="ARBA" id="ARBA00023143"/>
    </source>
</evidence>
<keyword evidence="5" id="KW-0969">Cilium</keyword>